<dbReference type="Pfam" id="PF04070">
    <property type="entry name" value="DUF378"/>
    <property type="match status" value="1"/>
</dbReference>
<keyword evidence="1" id="KW-0472">Membrane</keyword>
<reference evidence="2 3" key="1">
    <citation type="submission" date="2016-04" db="EMBL/GenBank/DDBJ databases">
        <title>Draft genome sequence of Janthinobacterium psychrotolerans sp. nov., isolated from freshwater sediments in Denmark.</title>
        <authorList>
            <person name="Gong X."/>
            <person name="Skrivergaard S."/>
            <person name="Korsgaard B.S."/>
            <person name="Schreiber L."/>
            <person name="Marshall I.P."/>
            <person name="Finster K."/>
            <person name="Schramm A."/>
        </authorList>
    </citation>
    <scope>NUCLEOTIDE SEQUENCE [LARGE SCALE GENOMIC DNA]</scope>
    <source>
        <strain evidence="2 3">S3-2</strain>
    </source>
</reference>
<feature type="transmembrane region" description="Helical" evidence="1">
    <location>
        <begin position="63"/>
        <end position="83"/>
    </location>
</feature>
<evidence type="ECO:0000256" key="1">
    <source>
        <dbReference type="SAM" id="Phobius"/>
    </source>
</evidence>
<feature type="transmembrane region" description="Helical" evidence="1">
    <location>
        <begin position="26"/>
        <end position="51"/>
    </location>
</feature>
<keyword evidence="3" id="KW-1185">Reference proteome</keyword>
<dbReference type="OrthoDB" id="9812136at2"/>
<keyword evidence="1" id="KW-0812">Transmembrane</keyword>
<dbReference type="RefSeq" id="WP_065308555.1">
    <property type="nucleotide sequence ID" value="NZ_LOCQ01000056.1"/>
</dbReference>
<protein>
    <recommendedName>
        <fullName evidence="4">DUF378 domain-containing protein</fullName>
    </recommendedName>
</protein>
<name>A0A1A7C3F8_9BURK</name>
<evidence type="ECO:0000313" key="3">
    <source>
        <dbReference type="Proteomes" id="UP000092713"/>
    </source>
</evidence>
<dbReference type="AlphaFoldDB" id="A0A1A7C3F8"/>
<dbReference type="EMBL" id="LOCQ01000056">
    <property type="protein sequence ID" value="OBV38843.1"/>
    <property type="molecule type" value="Genomic_DNA"/>
</dbReference>
<organism evidence="2 3">
    <name type="scientific">Janthinobacterium psychrotolerans</name>
    <dbReference type="NCBI Taxonomy" id="1747903"/>
    <lineage>
        <taxon>Bacteria</taxon>
        <taxon>Pseudomonadati</taxon>
        <taxon>Pseudomonadota</taxon>
        <taxon>Betaproteobacteria</taxon>
        <taxon>Burkholderiales</taxon>
        <taxon>Oxalobacteraceae</taxon>
        <taxon>Janthinobacterium</taxon>
    </lineage>
</organism>
<comment type="caution">
    <text evidence="2">The sequence shown here is derived from an EMBL/GenBank/DDBJ whole genome shotgun (WGS) entry which is preliminary data.</text>
</comment>
<evidence type="ECO:0008006" key="4">
    <source>
        <dbReference type="Google" id="ProtNLM"/>
    </source>
</evidence>
<dbReference type="Proteomes" id="UP000092713">
    <property type="component" value="Unassembled WGS sequence"/>
</dbReference>
<proteinExistence type="predicted"/>
<gene>
    <name evidence="2" type="ORF">ASR47_1007159</name>
</gene>
<dbReference type="STRING" id="1747903.ASR47_1007159"/>
<sequence>MANIQTGTETGAREARTPARLNTLDWIAMVLLVIGGLNWGLVGLFGIDVVARLLGDMTTAARAVYVLVGIAAVYSVYLCASKLPAKP</sequence>
<evidence type="ECO:0000313" key="2">
    <source>
        <dbReference type="EMBL" id="OBV38843.1"/>
    </source>
</evidence>
<keyword evidence="1" id="KW-1133">Transmembrane helix</keyword>
<dbReference type="PANTHER" id="PTHR37304:SF1">
    <property type="entry name" value="MEMBRANE PROTEIN"/>
    <property type="match status" value="1"/>
</dbReference>
<dbReference type="InterPro" id="IPR007211">
    <property type="entry name" value="DUF378"/>
</dbReference>
<accession>A0A1A7C3F8</accession>
<dbReference type="PANTHER" id="PTHR37304">
    <property type="entry name" value="MEMBRANE PROTEIN-RELATED"/>
    <property type="match status" value="1"/>
</dbReference>